<evidence type="ECO:0000313" key="7">
    <source>
        <dbReference type="Proteomes" id="UP000827284"/>
    </source>
</evidence>
<reference evidence="6" key="1">
    <citation type="submission" date="2021-11" db="EMBL/GenBank/DDBJ databases">
        <authorList>
            <person name="Herlambang A."/>
            <person name="Guo Y."/>
            <person name="Takashima Y."/>
            <person name="Nishizawa T."/>
        </authorList>
    </citation>
    <scope>NUCLEOTIDE SEQUENCE</scope>
    <source>
        <strain evidence="6">E1425</strain>
    </source>
</reference>
<dbReference type="Pfam" id="PF01494">
    <property type="entry name" value="FAD_binding_3"/>
    <property type="match status" value="1"/>
</dbReference>
<dbReference type="EMBL" id="BQFW01000011">
    <property type="protein sequence ID" value="GJJ75546.1"/>
    <property type="molecule type" value="Genomic_DNA"/>
</dbReference>
<dbReference type="PANTHER" id="PTHR47178:SF5">
    <property type="entry name" value="FAD-BINDING DOMAIN-CONTAINING PROTEIN"/>
    <property type="match status" value="1"/>
</dbReference>
<dbReference type="Proteomes" id="UP000827284">
    <property type="component" value="Unassembled WGS sequence"/>
</dbReference>
<keyword evidence="7" id="KW-1185">Reference proteome</keyword>
<dbReference type="InterPro" id="IPR002938">
    <property type="entry name" value="FAD-bd"/>
</dbReference>
<dbReference type="OrthoDB" id="655030at2759"/>
<evidence type="ECO:0000256" key="4">
    <source>
        <dbReference type="ARBA" id="ARBA00023033"/>
    </source>
</evidence>
<evidence type="ECO:0000256" key="2">
    <source>
        <dbReference type="ARBA" id="ARBA00022827"/>
    </source>
</evidence>
<keyword evidence="2" id="KW-0274">FAD</keyword>
<evidence type="ECO:0000256" key="3">
    <source>
        <dbReference type="ARBA" id="ARBA00023002"/>
    </source>
</evidence>
<dbReference type="InterPro" id="IPR036188">
    <property type="entry name" value="FAD/NAD-bd_sf"/>
</dbReference>
<comment type="caution">
    <text evidence="6">The sequence shown here is derived from an EMBL/GenBank/DDBJ whole genome shotgun (WGS) entry which is preliminary data.</text>
</comment>
<dbReference type="SUPFAM" id="SSF51905">
    <property type="entry name" value="FAD/NAD(P)-binding domain"/>
    <property type="match status" value="1"/>
</dbReference>
<sequence length="416" mass="45299">MMASNDKCILIVGAGLGGLALAQGLKKAGIPFRVFERDISADFRPQGYRIRINGFGGAALKEILDDQLFQLFEQTCAEIRMGMTGMNAINATVTRTGHDPASGVGPRPGPPPFPMAPGNGPRYGPYTADRKTFRNTLLLGLESHVEFGKAFERYEIESEDRITAYFKDGTHATGRLLVGADGIRSPVRRQGLSSLDLVDTTGRVIYGKTPITPELTSIFPAEGMQNITAIKDDRPLTLFLEPVRWKTNVEQVSEGKLSNTADYIYWVLGGRKEIFGVEDDELFKMSPQDVVAKSLSLTEGWDSRVRSLFELQSQEQASVLQLSATGPNMKSWEPSSVLTFLGDAIHPMPPTGGAGANTALRDAASLLKTIKKGVSKDSIGDYESELRVYASEAIQGSFHGGKSLLNLPSYDECKKL</sequence>
<dbReference type="PRINTS" id="PR00420">
    <property type="entry name" value="RNGMNOXGNASE"/>
</dbReference>
<feature type="domain" description="FAD-binding" evidence="5">
    <location>
        <begin position="340"/>
        <end position="374"/>
    </location>
</feature>
<dbReference type="GO" id="GO:0004497">
    <property type="term" value="F:monooxygenase activity"/>
    <property type="evidence" value="ECO:0007669"/>
    <property type="project" value="UniProtKB-KW"/>
</dbReference>
<evidence type="ECO:0000259" key="5">
    <source>
        <dbReference type="Pfam" id="PF01494"/>
    </source>
</evidence>
<protein>
    <recommendedName>
        <fullName evidence="5">FAD-binding domain-containing protein</fullName>
    </recommendedName>
</protein>
<gene>
    <name evidence="6" type="ORF">EMPS_07904</name>
</gene>
<dbReference type="GO" id="GO:0071949">
    <property type="term" value="F:FAD binding"/>
    <property type="evidence" value="ECO:0007669"/>
    <property type="project" value="InterPro"/>
</dbReference>
<accession>A0A9P3HF07</accession>
<dbReference type="PANTHER" id="PTHR47178">
    <property type="entry name" value="MONOOXYGENASE, FAD-BINDING"/>
    <property type="match status" value="1"/>
</dbReference>
<evidence type="ECO:0000256" key="1">
    <source>
        <dbReference type="ARBA" id="ARBA00022630"/>
    </source>
</evidence>
<dbReference type="AlphaFoldDB" id="A0A9P3HF07"/>
<dbReference type="Gene3D" id="3.50.50.60">
    <property type="entry name" value="FAD/NAD(P)-binding domain"/>
    <property type="match status" value="1"/>
</dbReference>
<keyword evidence="4" id="KW-0503">Monooxygenase</keyword>
<organism evidence="6 7">
    <name type="scientific">Entomortierella parvispora</name>
    <dbReference type="NCBI Taxonomy" id="205924"/>
    <lineage>
        <taxon>Eukaryota</taxon>
        <taxon>Fungi</taxon>
        <taxon>Fungi incertae sedis</taxon>
        <taxon>Mucoromycota</taxon>
        <taxon>Mortierellomycotina</taxon>
        <taxon>Mortierellomycetes</taxon>
        <taxon>Mortierellales</taxon>
        <taxon>Mortierellaceae</taxon>
        <taxon>Entomortierella</taxon>
    </lineage>
</organism>
<keyword evidence="3" id="KW-0560">Oxidoreductase</keyword>
<evidence type="ECO:0000313" key="6">
    <source>
        <dbReference type="EMBL" id="GJJ75546.1"/>
    </source>
</evidence>
<name>A0A9P3HF07_9FUNG</name>
<reference evidence="6" key="2">
    <citation type="journal article" date="2022" name="Microbiol. Resour. Announc.">
        <title>Whole-Genome Sequence of Entomortierella parvispora E1425, a Mucoromycotan Fungus Associated with Burkholderiaceae-Related Endosymbiotic Bacteria.</title>
        <authorList>
            <person name="Herlambang A."/>
            <person name="Guo Y."/>
            <person name="Takashima Y."/>
            <person name="Narisawa K."/>
            <person name="Ohta H."/>
            <person name="Nishizawa T."/>
        </authorList>
    </citation>
    <scope>NUCLEOTIDE SEQUENCE</scope>
    <source>
        <strain evidence="6">E1425</strain>
    </source>
</reference>
<proteinExistence type="predicted"/>
<keyword evidence="1" id="KW-0285">Flavoprotein</keyword>